<proteinExistence type="predicted"/>
<keyword evidence="2" id="KW-1185">Reference proteome</keyword>
<reference evidence="1 2" key="1">
    <citation type="journal article" date="2018" name="Science">
        <title>The opium poppy genome and morphinan production.</title>
        <authorList>
            <person name="Guo L."/>
            <person name="Winzer T."/>
            <person name="Yang X."/>
            <person name="Li Y."/>
            <person name="Ning Z."/>
            <person name="He Z."/>
            <person name="Teodor R."/>
            <person name="Lu Y."/>
            <person name="Bowser T.A."/>
            <person name="Graham I.A."/>
            <person name="Ye K."/>
        </authorList>
    </citation>
    <scope>NUCLEOTIDE SEQUENCE [LARGE SCALE GENOMIC DNA]</scope>
    <source>
        <strain evidence="2">cv. HN1</strain>
        <tissue evidence="1">Leaves</tissue>
    </source>
</reference>
<gene>
    <name evidence="1" type="ORF">C5167_047861</name>
</gene>
<name>A0A4Y7LJE0_PAPSO</name>
<dbReference type="EMBL" id="CM010725">
    <property type="protein sequence ID" value="RZC85077.1"/>
    <property type="molecule type" value="Genomic_DNA"/>
</dbReference>
<evidence type="ECO:0000313" key="1">
    <source>
        <dbReference type="EMBL" id="RZC85077.1"/>
    </source>
</evidence>
<evidence type="ECO:0000313" key="2">
    <source>
        <dbReference type="Proteomes" id="UP000316621"/>
    </source>
</evidence>
<protein>
    <submittedName>
        <fullName evidence="1">Uncharacterized protein</fullName>
    </submittedName>
</protein>
<accession>A0A4Y7LJE0</accession>
<dbReference type="Gramene" id="RZC85077">
    <property type="protein sequence ID" value="RZC85077"/>
    <property type="gene ID" value="C5167_047861"/>
</dbReference>
<dbReference type="AlphaFoldDB" id="A0A4Y7LJE0"/>
<organism evidence="1 2">
    <name type="scientific">Papaver somniferum</name>
    <name type="common">Opium poppy</name>
    <dbReference type="NCBI Taxonomy" id="3469"/>
    <lineage>
        <taxon>Eukaryota</taxon>
        <taxon>Viridiplantae</taxon>
        <taxon>Streptophyta</taxon>
        <taxon>Embryophyta</taxon>
        <taxon>Tracheophyta</taxon>
        <taxon>Spermatophyta</taxon>
        <taxon>Magnoliopsida</taxon>
        <taxon>Ranunculales</taxon>
        <taxon>Papaveraceae</taxon>
        <taxon>Papaveroideae</taxon>
        <taxon>Papaver</taxon>
    </lineage>
</organism>
<sequence length="107" mass="12175">MVSHLSLHHINRVYVTRLLFFHNDPQFPSPPFSSSIDLLQILKFSTSSREIKCSLRLPTRSNSYFEAHRLTPQKTKSNFCTEESLIEEKSLELVSPSSGWGVPKAVA</sequence>
<dbReference type="Proteomes" id="UP000316621">
    <property type="component" value="Chromosome 11"/>
</dbReference>